<dbReference type="RefSeq" id="WP_163655107.1">
    <property type="nucleotide sequence ID" value="NZ_JAAGRN010000006.1"/>
</dbReference>
<keyword evidence="3" id="KW-0998">Cell outer membrane</keyword>
<dbReference type="InterPro" id="IPR006690">
    <property type="entry name" value="OMPA-like_CS"/>
</dbReference>
<comment type="caution">
    <text evidence="8">The sequence shown here is derived from an EMBL/GenBank/DDBJ whole genome shotgun (WGS) entry which is preliminary data.</text>
</comment>
<evidence type="ECO:0000256" key="2">
    <source>
        <dbReference type="ARBA" id="ARBA00023136"/>
    </source>
</evidence>
<organism evidence="8">
    <name type="scientific">Sheuella amnicola</name>
    <dbReference type="NCBI Taxonomy" id="2707330"/>
    <lineage>
        <taxon>Bacteria</taxon>
        <taxon>Pseudomonadati</taxon>
        <taxon>Pseudomonadota</taxon>
        <taxon>Betaproteobacteria</taxon>
        <taxon>Burkholderiales</taxon>
        <taxon>Alcaligenaceae</taxon>
        <taxon>Sheuella</taxon>
    </lineage>
</organism>
<feature type="domain" description="OmpA-like" evidence="7">
    <location>
        <begin position="73"/>
        <end position="190"/>
    </location>
</feature>
<protein>
    <submittedName>
        <fullName evidence="8">OmpA family protein</fullName>
    </submittedName>
</protein>
<evidence type="ECO:0000256" key="4">
    <source>
        <dbReference type="PROSITE-ProRule" id="PRU00473"/>
    </source>
</evidence>
<dbReference type="CDD" id="cd07185">
    <property type="entry name" value="OmpA_C-like"/>
    <property type="match status" value="1"/>
</dbReference>
<dbReference type="InterPro" id="IPR006664">
    <property type="entry name" value="OMP_bac"/>
</dbReference>
<dbReference type="PROSITE" id="PS51123">
    <property type="entry name" value="OMPA_2"/>
    <property type="match status" value="1"/>
</dbReference>
<reference evidence="8" key="1">
    <citation type="submission" date="2020-02" db="EMBL/GenBank/DDBJ databases">
        <authorList>
            <person name="Chen W.-M."/>
        </authorList>
    </citation>
    <scope>NUCLEOTIDE SEQUENCE</scope>
    <source>
        <strain evidence="8">NBD-18</strain>
    </source>
</reference>
<dbReference type="PRINTS" id="PR01021">
    <property type="entry name" value="OMPADOMAIN"/>
</dbReference>
<keyword evidence="2 4" id="KW-0472">Membrane</keyword>
<dbReference type="PRINTS" id="PR01023">
    <property type="entry name" value="NAFLGMOTY"/>
</dbReference>
<dbReference type="AlphaFoldDB" id="A0A6B2R224"/>
<dbReference type="InterPro" id="IPR036737">
    <property type="entry name" value="OmpA-like_sf"/>
</dbReference>
<dbReference type="Pfam" id="PF00691">
    <property type="entry name" value="OmpA"/>
    <property type="match status" value="1"/>
</dbReference>
<dbReference type="NCBIfam" id="NF045787">
    <property type="entry name" value="OmpABordt"/>
    <property type="match status" value="1"/>
</dbReference>
<dbReference type="Gene3D" id="3.30.1330.60">
    <property type="entry name" value="OmpA-like domain"/>
    <property type="match status" value="1"/>
</dbReference>
<dbReference type="PANTHER" id="PTHR30329">
    <property type="entry name" value="STATOR ELEMENT OF FLAGELLAR MOTOR COMPLEX"/>
    <property type="match status" value="1"/>
</dbReference>
<sequence>MNKPSKFALALAFAAITATGAASAQTVDNWKNGSNELIWKNGTNELCWRDAFWTPATGAQGCDGVAKPVAANPMADKISIKAEALFDFDKAIVKPEGKKLLDQVVAQTQAIKLETIIAVGYTDSIGTVDYNIKLSQRRAAAVKAYLVSKGIDPNRVTTEGKGKSNPVADNKTAAGRAKNRRVEVEIIGSKK</sequence>
<keyword evidence="6" id="KW-0732">Signal</keyword>
<dbReference type="PROSITE" id="PS01068">
    <property type="entry name" value="OMPA_1"/>
    <property type="match status" value="1"/>
</dbReference>
<evidence type="ECO:0000313" key="8">
    <source>
        <dbReference type="EMBL" id="NDY83684.1"/>
    </source>
</evidence>
<accession>A0A6B2R224</accession>
<evidence type="ECO:0000256" key="6">
    <source>
        <dbReference type="SAM" id="SignalP"/>
    </source>
</evidence>
<name>A0A6B2R224_9BURK</name>
<feature type="region of interest" description="Disordered" evidence="5">
    <location>
        <begin position="155"/>
        <end position="176"/>
    </location>
</feature>
<evidence type="ECO:0000259" key="7">
    <source>
        <dbReference type="PROSITE" id="PS51123"/>
    </source>
</evidence>
<dbReference type="SUPFAM" id="SSF103088">
    <property type="entry name" value="OmpA-like"/>
    <property type="match status" value="1"/>
</dbReference>
<comment type="subcellular location">
    <subcellularLocation>
        <location evidence="1">Cell outer membrane</location>
    </subcellularLocation>
</comment>
<dbReference type="InterPro" id="IPR006665">
    <property type="entry name" value="OmpA-like"/>
</dbReference>
<feature type="chain" id="PRO_5025540176" evidence="6">
    <location>
        <begin position="25"/>
        <end position="191"/>
    </location>
</feature>
<gene>
    <name evidence="8" type="ORF">G3I67_10605</name>
</gene>
<dbReference type="GO" id="GO:0009279">
    <property type="term" value="C:cell outer membrane"/>
    <property type="evidence" value="ECO:0007669"/>
    <property type="project" value="UniProtKB-SubCell"/>
</dbReference>
<proteinExistence type="predicted"/>
<feature type="signal peptide" evidence="6">
    <location>
        <begin position="1"/>
        <end position="24"/>
    </location>
</feature>
<evidence type="ECO:0000256" key="3">
    <source>
        <dbReference type="ARBA" id="ARBA00023237"/>
    </source>
</evidence>
<dbReference type="EMBL" id="JAAGRN010000006">
    <property type="protein sequence ID" value="NDY83684.1"/>
    <property type="molecule type" value="Genomic_DNA"/>
</dbReference>
<evidence type="ECO:0000256" key="5">
    <source>
        <dbReference type="SAM" id="MobiDB-lite"/>
    </source>
</evidence>
<evidence type="ECO:0000256" key="1">
    <source>
        <dbReference type="ARBA" id="ARBA00004442"/>
    </source>
</evidence>
<dbReference type="InterPro" id="IPR050330">
    <property type="entry name" value="Bact_OuterMem_StrucFunc"/>
</dbReference>
<dbReference type="PANTHER" id="PTHR30329:SF21">
    <property type="entry name" value="LIPOPROTEIN YIAD-RELATED"/>
    <property type="match status" value="1"/>
</dbReference>